<comment type="catalytic activity">
    <reaction evidence="8 10">
        <text>L-aspartyl-tRNA(Asn) + L-glutamine + ATP + H2O = L-asparaginyl-tRNA(Asn) + L-glutamate + ADP + phosphate + 2 H(+)</text>
        <dbReference type="Rhea" id="RHEA:14513"/>
        <dbReference type="Rhea" id="RHEA-COMP:9674"/>
        <dbReference type="Rhea" id="RHEA-COMP:9677"/>
        <dbReference type="ChEBI" id="CHEBI:15377"/>
        <dbReference type="ChEBI" id="CHEBI:15378"/>
        <dbReference type="ChEBI" id="CHEBI:29985"/>
        <dbReference type="ChEBI" id="CHEBI:30616"/>
        <dbReference type="ChEBI" id="CHEBI:43474"/>
        <dbReference type="ChEBI" id="CHEBI:58359"/>
        <dbReference type="ChEBI" id="CHEBI:78515"/>
        <dbReference type="ChEBI" id="CHEBI:78516"/>
        <dbReference type="ChEBI" id="CHEBI:456216"/>
    </reaction>
</comment>
<dbReference type="InterPro" id="IPR004413">
    <property type="entry name" value="GatB"/>
</dbReference>
<dbReference type="InterPro" id="IPR014746">
    <property type="entry name" value="Gln_synth/guanido_kin_cat_dom"/>
</dbReference>
<dbReference type="InterPro" id="IPR042114">
    <property type="entry name" value="GatB_C_1"/>
</dbReference>
<comment type="function">
    <text evidence="7 10">Allows the formation of correctly charged Asn-tRNA(Asn) or Gln-tRNA(Gln) through the transamidation of misacylated Asp-tRNA(Asn) or Glu-tRNA(Gln) in organisms which lack either or both of asparaginyl-tRNA or glutaminyl-tRNA synthetases. The reaction takes place in the presence of glutamine and ATP through an activated phospho-Asp-tRNA(Asn) or phospho-Glu-tRNA(Gln).</text>
</comment>
<dbReference type="Pfam" id="PF02637">
    <property type="entry name" value="GatB_Yqey"/>
    <property type="match status" value="1"/>
</dbReference>
<evidence type="ECO:0000256" key="6">
    <source>
        <dbReference type="ARBA" id="ARBA00022917"/>
    </source>
</evidence>
<protein>
    <recommendedName>
        <fullName evidence="10">Aspartyl/glutamyl-tRNA(Asn/Gln) amidotransferase subunit B</fullName>
        <shortName evidence="10">Asp/Glu-ADT subunit B</shortName>
        <ecNumber evidence="10">6.3.5.-</ecNumber>
    </recommendedName>
</protein>
<proteinExistence type="inferred from homology"/>
<comment type="caution">
    <text evidence="12">The sequence shown here is derived from an EMBL/GenBank/DDBJ whole genome shotgun (WGS) entry which is preliminary data.</text>
</comment>
<dbReference type="Gene3D" id="1.10.10.410">
    <property type="match status" value="1"/>
</dbReference>
<organism evidence="12 13">
    <name type="scientific">Candidatus Uhrbacteria bacterium GW2011_GWD2_52_7</name>
    <dbReference type="NCBI Taxonomy" id="1618989"/>
    <lineage>
        <taxon>Bacteria</taxon>
        <taxon>Candidatus Uhriibacteriota</taxon>
    </lineage>
</organism>
<dbReference type="InterPro" id="IPR018027">
    <property type="entry name" value="Asn/Gln_amidotransferase"/>
</dbReference>
<comment type="similarity">
    <text evidence="1 10">Belongs to the GatB/GatE family. GatB subfamily.</text>
</comment>
<evidence type="ECO:0000256" key="10">
    <source>
        <dbReference type="HAMAP-Rule" id="MF_00121"/>
    </source>
</evidence>
<evidence type="ECO:0000256" key="5">
    <source>
        <dbReference type="ARBA" id="ARBA00022840"/>
    </source>
</evidence>
<dbReference type="NCBIfam" id="TIGR00133">
    <property type="entry name" value="gatB"/>
    <property type="match status" value="1"/>
</dbReference>
<dbReference type="InterPro" id="IPR006075">
    <property type="entry name" value="Asn/Gln-tRNA_Trfase_suB/E_cat"/>
</dbReference>
<dbReference type="Pfam" id="PF02934">
    <property type="entry name" value="GatB_N"/>
    <property type="match status" value="1"/>
</dbReference>
<dbReference type="NCBIfam" id="NF004014">
    <property type="entry name" value="PRK05477.1-4"/>
    <property type="match status" value="1"/>
</dbReference>
<comment type="subunit">
    <text evidence="2 10">Heterotrimer of A, B and C subunits.</text>
</comment>
<evidence type="ECO:0000256" key="8">
    <source>
        <dbReference type="ARBA" id="ARBA00047380"/>
    </source>
</evidence>
<keyword evidence="12" id="KW-0808">Transferase</keyword>
<gene>
    <name evidence="10" type="primary">gatB</name>
    <name evidence="12" type="ORF">UY72_C0080G0003</name>
</gene>
<dbReference type="PROSITE" id="PS01234">
    <property type="entry name" value="GATB"/>
    <property type="match status" value="1"/>
</dbReference>
<accession>A0A0G1XBG4</accession>
<reference evidence="12 13" key="1">
    <citation type="journal article" date="2015" name="Nature">
        <title>rRNA introns, odd ribosomes, and small enigmatic genomes across a large radiation of phyla.</title>
        <authorList>
            <person name="Brown C.T."/>
            <person name="Hug L.A."/>
            <person name="Thomas B.C."/>
            <person name="Sharon I."/>
            <person name="Castelle C.J."/>
            <person name="Singh A."/>
            <person name="Wilkins M.J."/>
            <person name="Williams K.H."/>
            <person name="Banfield J.F."/>
        </authorList>
    </citation>
    <scope>NUCLEOTIDE SEQUENCE [LARGE SCALE GENOMIC DNA]</scope>
</reference>
<dbReference type="HAMAP" id="MF_00121">
    <property type="entry name" value="GatB"/>
    <property type="match status" value="1"/>
</dbReference>
<dbReference type="PANTHER" id="PTHR11659">
    <property type="entry name" value="GLUTAMYL-TRNA GLN AMIDOTRANSFERASE SUBUNIT B MITOCHONDRIAL AND PROKARYOTIC PET112-RELATED"/>
    <property type="match status" value="1"/>
</dbReference>
<dbReference type="GO" id="GO:0050567">
    <property type="term" value="F:glutaminyl-tRNA synthase (glutamine-hydrolyzing) activity"/>
    <property type="evidence" value="ECO:0007669"/>
    <property type="project" value="UniProtKB-UniRule"/>
</dbReference>
<evidence type="ECO:0000256" key="9">
    <source>
        <dbReference type="ARBA" id="ARBA00047913"/>
    </source>
</evidence>
<feature type="domain" description="Asn/Gln amidotransferase" evidence="11">
    <location>
        <begin position="332"/>
        <end position="499"/>
    </location>
</feature>
<keyword evidence="6 10" id="KW-0648">Protein biosynthesis</keyword>
<dbReference type="PATRIC" id="fig|1618989.3.peg.953"/>
<evidence type="ECO:0000256" key="7">
    <source>
        <dbReference type="ARBA" id="ARBA00024799"/>
    </source>
</evidence>
<dbReference type="SUPFAM" id="SSF89095">
    <property type="entry name" value="GatB/YqeY motif"/>
    <property type="match status" value="1"/>
</dbReference>
<dbReference type="GO" id="GO:0050566">
    <property type="term" value="F:asparaginyl-tRNA synthase (glutamine-hydrolyzing) activity"/>
    <property type="evidence" value="ECO:0007669"/>
    <property type="project" value="RHEA"/>
</dbReference>
<name>A0A0G1XBG4_9BACT</name>
<dbReference type="PANTHER" id="PTHR11659:SF4">
    <property type="entry name" value="ASPARTYL_GLUTAMYL-TRNA(GLN) AMIDOTRANSFERASE SUBUNIT B_E CATALYTIC DOMAIN-CONTAINING PROTEIN"/>
    <property type="match status" value="1"/>
</dbReference>
<evidence type="ECO:0000256" key="4">
    <source>
        <dbReference type="ARBA" id="ARBA00022741"/>
    </source>
</evidence>
<dbReference type="NCBIfam" id="NF004012">
    <property type="entry name" value="PRK05477.1-2"/>
    <property type="match status" value="1"/>
</dbReference>
<keyword evidence="5 10" id="KW-0067">ATP-binding</keyword>
<comment type="catalytic activity">
    <reaction evidence="9 10">
        <text>L-glutamyl-tRNA(Gln) + L-glutamine + ATP + H2O = L-glutaminyl-tRNA(Gln) + L-glutamate + ADP + phosphate + H(+)</text>
        <dbReference type="Rhea" id="RHEA:17521"/>
        <dbReference type="Rhea" id="RHEA-COMP:9681"/>
        <dbReference type="Rhea" id="RHEA-COMP:9684"/>
        <dbReference type="ChEBI" id="CHEBI:15377"/>
        <dbReference type="ChEBI" id="CHEBI:15378"/>
        <dbReference type="ChEBI" id="CHEBI:29985"/>
        <dbReference type="ChEBI" id="CHEBI:30616"/>
        <dbReference type="ChEBI" id="CHEBI:43474"/>
        <dbReference type="ChEBI" id="CHEBI:58359"/>
        <dbReference type="ChEBI" id="CHEBI:78520"/>
        <dbReference type="ChEBI" id="CHEBI:78521"/>
        <dbReference type="ChEBI" id="CHEBI:456216"/>
    </reaction>
</comment>
<sequence length="500" mass="55488">MPLIPVIGLETHVQLKTKTKMFCACSAHAEHEAANTNICPICMGHPGTLPVPNAQAVRFAILLGLALGGKITPHSKFDRKNYFYPDLPKAYQISQFDLPVMSDGELVLEIPGEEDARIGIERAHLEEDAAKNIHGDDGKTYVDFNRGGVPLVEIVTRPDFTSAAQAKAYVQELRLIVRTLGISDGDMERGHLRCDVNVSLREVDEDGNLGPLNPKTEIKNINSFRAVERAIQYEIQRQTKLWEEGTPPTITTTRGWNDVTQRTDEQRTKEGAADYRYFPEPDIPPLALAALAEDIARSMPELPSAKRRRFVTEFGFKLEDARHMVDDPAVADFVEAAYSELGGWLESQPEITPETMDAERKKLTKLFAGWLITKLAGLLEERGGNIRTMKVTPENFAEFITLLAEGKITNTNGLKVLERMLNDGSDPEDAIRELGATRMDDVVALRQVIELVVAEHPNEAERYRAGEAKLLAFFLGQVMKATQGSADAKLATNTIKEVLS</sequence>
<evidence type="ECO:0000313" key="12">
    <source>
        <dbReference type="EMBL" id="KKW28215.1"/>
    </source>
</evidence>
<dbReference type="GO" id="GO:0006412">
    <property type="term" value="P:translation"/>
    <property type="evidence" value="ECO:0007669"/>
    <property type="project" value="UniProtKB-UniRule"/>
</dbReference>
<dbReference type="EC" id="6.3.5.-" evidence="10"/>
<dbReference type="AlphaFoldDB" id="A0A0G1XBG4"/>
<keyword evidence="4 10" id="KW-0547">Nucleotide-binding</keyword>
<evidence type="ECO:0000259" key="11">
    <source>
        <dbReference type="SMART" id="SM00845"/>
    </source>
</evidence>
<dbReference type="GO" id="GO:0016740">
    <property type="term" value="F:transferase activity"/>
    <property type="evidence" value="ECO:0007669"/>
    <property type="project" value="UniProtKB-KW"/>
</dbReference>
<dbReference type="EMBL" id="LCRD01000080">
    <property type="protein sequence ID" value="KKW28215.1"/>
    <property type="molecule type" value="Genomic_DNA"/>
</dbReference>
<evidence type="ECO:0000313" key="13">
    <source>
        <dbReference type="Proteomes" id="UP000034846"/>
    </source>
</evidence>
<evidence type="ECO:0000256" key="1">
    <source>
        <dbReference type="ARBA" id="ARBA00005306"/>
    </source>
</evidence>
<dbReference type="SUPFAM" id="SSF55931">
    <property type="entry name" value="Glutamine synthetase/guanido kinase"/>
    <property type="match status" value="1"/>
</dbReference>
<dbReference type="InterPro" id="IPR003789">
    <property type="entry name" value="Asn/Gln_tRNA_amidoTrase-B-like"/>
</dbReference>
<dbReference type="Proteomes" id="UP000034846">
    <property type="component" value="Unassembled WGS sequence"/>
</dbReference>
<dbReference type="GO" id="GO:0005524">
    <property type="term" value="F:ATP binding"/>
    <property type="evidence" value="ECO:0007669"/>
    <property type="project" value="UniProtKB-KW"/>
</dbReference>
<dbReference type="Gene3D" id="1.10.150.380">
    <property type="entry name" value="GatB domain, N-terminal subdomain"/>
    <property type="match status" value="1"/>
</dbReference>
<dbReference type="SMART" id="SM00845">
    <property type="entry name" value="GatB_Yqey"/>
    <property type="match status" value="1"/>
</dbReference>
<dbReference type="InterPro" id="IPR017958">
    <property type="entry name" value="Gln-tRNA_amidoTrfase_suB_CS"/>
</dbReference>
<dbReference type="InterPro" id="IPR017959">
    <property type="entry name" value="Asn/Gln-tRNA_amidoTrfase_suB/E"/>
</dbReference>
<dbReference type="InterPro" id="IPR023168">
    <property type="entry name" value="GatB_Yqey_C_2"/>
</dbReference>
<evidence type="ECO:0000256" key="3">
    <source>
        <dbReference type="ARBA" id="ARBA00022598"/>
    </source>
</evidence>
<keyword evidence="3 10" id="KW-0436">Ligase</keyword>
<evidence type="ECO:0000256" key="2">
    <source>
        <dbReference type="ARBA" id="ARBA00011123"/>
    </source>
</evidence>